<evidence type="ECO:0000313" key="2">
    <source>
        <dbReference type="EMBL" id="ABR54571.1"/>
    </source>
</evidence>
<keyword evidence="1 2" id="KW-0808">Transferase</keyword>
<dbReference type="InterPro" id="IPR011004">
    <property type="entry name" value="Trimer_LpxA-like_sf"/>
</dbReference>
<reference evidence="2" key="1">
    <citation type="submission" date="2007-06" db="EMBL/GenBank/DDBJ databases">
        <title>Complete sequence of Methanococcus vannielii SB.</title>
        <authorList>
            <consortium name="US DOE Joint Genome Institute"/>
            <person name="Copeland A."/>
            <person name="Lucas S."/>
            <person name="Lapidus A."/>
            <person name="Barry K."/>
            <person name="Glavina del Rio T."/>
            <person name="Dalin E."/>
            <person name="Tice H."/>
            <person name="Pitluck S."/>
            <person name="Chain P."/>
            <person name="Malfatti S."/>
            <person name="Shin M."/>
            <person name="Vergez L."/>
            <person name="Schmutz J."/>
            <person name="Larimer F."/>
            <person name="Land M."/>
            <person name="Hauser L."/>
            <person name="Kyrpides N."/>
            <person name="Anderson I."/>
            <person name="Sieprawska-Lupa M."/>
            <person name="Whitman W.B."/>
            <person name="Richardson P."/>
        </authorList>
    </citation>
    <scope>NUCLEOTIDE SEQUENCE [LARGE SCALE GENOMIC DNA]</scope>
    <source>
        <strain evidence="2">SB</strain>
    </source>
</reference>
<dbReference type="InterPro" id="IPR001451">
    <property type="entry name" value="Hexapep"/>
</dbReference>
<name>A6UPZ9_METVS</name>
<accession>A6UPZ9</accession>
<keyword evidence="3" id="KW-1185">Reference proteome</keyword>
<dbReference type="InterPro" id="IPR050179">
    <property type="entry name" value="Trans_hexapeptide_repeat"/>
</dbReference>
<gene>
    <name evidence="2" type="ordered locus">Mevan_0665</name>
</gene>
<dbReference type="HOGENOM" id="CLU_051638_5_1_2"/>
<dbReference type="KEGG" id="mvn:Mevan_0665"/>
<dbReference type="GO" id="GO:0016740">
    <property type="term" value="F:transferase activity"/>
    <property type="evidence" value="ECO:0007669"/>
    <property type="project" value="UniProtKB-KW"/>
</dbReference>
<sequence>MNLNPFESYRDIKLLKEDKEFPVKGHNIIREKIDNDLIEIGEYTYYAGYYEGKDFKECIMYLDEVDSGKDVDKLIIGKFCSIASGVKFIMGGNQGHRYDWISTYPLTLISDSPENLETEIPLGFKNKGNTVIGNDVWIGANVTIMPGVKIGDGAVIATESVVTKDVHAYGIFGGNPAKFIKNRFSNEKVELLLKTKWWNWPISKIKENISILMSDEFEKLKEISEI</sequence>
<dbReference type="AlphaFoldDB" id="A6UPZ9"/>
<dbReference type="CDD" id="cd03349">
    <property type="entry name" value="LbH_XAT"/>
    <property type="match status" value="1"/>
</dbReference>
<proteinExistence type="predicted"/>
<dbReference type="SUPFAM" id="SSF51161">
    <property type="entry name" value="Trimeric LpxA-like enzymes"/>
    <property type="match status" value="1"/>
</dbReference>
<dbReference type="PANTHER" id="PTHR43300:SF11">
    <property type="entry name" value="ACETYLTRANSFERASE RV3034C-RELATED"/>
    <property type="match status" value="1"/>
</dbReference>
<dbReference type="InterPro" id="IPR018357">
    <property type="entry name" value="Hexapep_transf_CS"/>
</dbReference>
<dbReference type="eggNOG" id="arCOG01854">
    <property type="taxonomic scope" value="Archaea"/>
</dbReference>
<dbReference type="Pfam" id="PF00132">
    <property type="entry name" value="Hexapep"/>
    <property type="match status" value="1"/>
</dbReference>
<dbReference type="Gene3D" id="2.160.10.10">
    <property type="entry name" value="Hexapeptide repeat proteins"/>
    <property type="match status" value="1"/>
</dbReference>
<evidence type="ECO:0000256" key="1">
    <source>
        <dbReference type="ARBA" id="ARBA00022679"/>
    </source>
</evidence>
<dbReference type="STRING" id="406327.Mevan_0665"/>
<organism evidence="2 3">
    <name type="scientific">Methanococcus vannielii (strain ATCC 35089 / DSM 1224 / JCM 13029 / OCM 148 / SB)</name>
    <dbReference type="NCBI Taxonomy" id="406327"/>
    <lineage>
        <taxon>Archaea</taxon>
        <taxon>Methanobacteriati</taxon>
        <taxon>Methanobacteriota</taxon>
        <taxon>Methanomada group</taxon>
        <taxon>Methanococci</taxon>
        <taxon>Methanococcales</taxon>
        <taxon>Methanococcaceae</taxon>
        <taxon>Methanococcus</taxon>
    </lineage>
</organism>
<evidence type="ECO:0000313" key="3">
    <source>
        <dbReference type="Proteomes" id="UP000001107"/>
    </source>
</evidence>
<dbReference type="Proteomes" id="UP000001107">
    <property type="component" value="Chromosome"/>
</dbReference>
<dbReference type="PANTHER" id="PTHR43300">
    <property type="entry name" value="ACETYLTRANSFERASE"/>
    <property type="match status" value="1"/>
</dbReference>
<dbReference type="EMBL" id="CP000742">
    <property type="protein sequence ID" value="ABR54571.1"/>
    <property type="molecule type" value="Genomic_DNA"/>
</dbReference>
<dbReference type="PROSITE" id="PS00101">
    <property type="entry name" value="HEXAPEP_TRANSFERASES"/>
    <property type="match status" value="1"/>
</dbReference>
<protein>
    <submittedName>
        <fullName evidence="2">Transferase hexapeptide repeat protein</fullName>
    </submittedName>
</protein>